<keyword evidence="8" id="KW-1185">Reference proteome</keyword>
<protein>
    <recommendedName>
        <fullName evidence="5">tRNA dimethylallyltransferase</fullName>
        <ecNumber evidence="5">2.5.1.75</ecNumber>
    </recommendedName>
</protein>
<evidence type="ECO:0000313" key="7">
    <source>
        <dbReference type="EMBL" id="RMZ70429.1"/>
    </source>
</evidence>
<dbReference type="EMBL" id="KE747824">
    <property type="protein sequence ID" value="RMZ70429.1"/>
    <property type="molecule type" value="Genomic_DNA"/>
</dbReference>
<accession>A0A3M7M7Q9</accession>
<dbReference type="Gene3D" id="3.40.50.300">
    <property type="entry name" value="P-loop containing nucleotide triphosphate hydrolases"/>
    <property type="match status" value="1"/>
</dbReference>
<dbReference type="Pfam" id="PF01715">
    <property type="entry name" value="IPPT"/>
    <property type="match status" value="1"/>
</dbReference>
<dbReference type="Gene3D" id="1.10.20.140">
    <property type="match status" value="1"/>
</dbReference>
<dbReference type="HAMAP" id="MF_00185">
    <property type="entry name" value="IPP_trans"/>
    <property type="match status" value="1"/>
</dbReference>
<keyword evidence="5" id="KW-0819">tRNA processing</keyword>
<dbReference type="PANTHER" id="PTHR11088:SF89">
    <property type="entry name" value="TRNA DIMETHYLALLYLTRANSFERASE"/>
    <property type="match status" value="1"/>
</dbReference>
<evidence type="ECO:0000256" key="6">
    <source>
        <dbReference type="RuleBase" id="RU003785"/>
    </source>
</evidence>
<name>A0A3M7M7Q9_9PLEO</name>
<keyword evidence="4 6" id="KW-0067">ATP-binding</keyword>
<dbReference type="SUPFAM" id="SSF52540">
    <property type="entry name" value="P-loop containing nucleoside triphosphate hydrolases"/>
    <property type="match status" value="2"/>
</dbReference>
<evidence type="ECO:0000256" key="1">
    <source>
        <dbReference type="ARBA" id="ARBA00005842"/>
    </source>
</evidence>
<evidence type="ECO:0000313" key="8">
    <source>
        <dbReference type="Proteomes" id="UP000265663"/>
    </source>
</evidence>
<dbReference type="GO" id="GO:0005524">
    <property type="term" value="F:ATP binding"/>
    <property type="evidence" value="ECO:0007669"/>
    <property type="project" value="UniProtKB-KW"/>
</dbReference>
<dbReference type="SUPFAM" id="SSF57667">
    <property type="entry name" value="beta-beta-alpha zinc fingers"/>
    <property type="match status" value="1"/>
</dbReference>
<keyword evidence="3 6" id="KW-0547">Nucleotide-binding</keyword>
<dbReference type="EC" id="2.5.1.75" evidence="5"/>
<gene>
    <name evidence="7" type="ORF">GMOD_00000518</name>
</gene>
<proteinExistence type="inferred from homology"/>
<comment type="similarity">
    <text evidence="1 6">Belongs to the IPP transferase family.</text>
</comment>
<dbReference type="InterPro" id="IPR030666">
    <property type="entry name" value="IPP_transferase_euk"/>
</dbReference>
<dbReference type="AlphaFoldDB" id="A0A3M7M7Q9"/>
<evidence type="ECO:0000256" key="3">
    <source>
        <dbReference type="ARBA" id="ARBA00022741"/>
    </source>
</evidence>
<dbReference type="InterPro" id="IPR018022">
    <property type="entry name" value="IPT"/>
</dbReference>
<reference evidence="7 8" key="1">
    <citation type="journal article" date="2014" name="PLoS ONE">
        <title>De novo Genome Assembly of the Fungal Plant Pathogen Pyrenophora semeniperda.</title>
        <authorList>
            <person name="Soliai M.M."/>
            <person name="Meyer S.E."/>
            <person name="Udall J.A."/>
            <person name="Elzinga D.E."/>
            <person name="Hermansen R.A."/>
            <person name="Bodily P.M."/>
            <person name="Hart A.A."/>
            <person name="Coleman C.E."/>
        </authorList>
    </citation>
    <scope>NUCLEOTIDE SEQUENCE [LARGE SCALE GENOMIC DNA]</scope>
    <source>
        <strain evidence="7 8">CCB06</strain>
        <tissue evidence="7">Mycelium</tissue>
    </source>
</reference>
<evidence type="ECO:0000256" key="4">
    <source>
        <dbReference type="ARBA" id="ARBA00022840"/>
    </source>
</evidence>
<organism evidence="7 8">
    <name type="scientific">Pyrenophora seminiperda CCB06</name>
    <dbReference type="NCBI Taxonomy" id="1302712"/>
    <lineage>
        <taxon>Eukaryota</taxon>
        <taxon>Fungi</taxon>
        <taxon>Dikarya</taxon>
        <taxon>Ascomycota</taxon>
        <taxon>Pezizomycotina</taxon>
        <taxon>Dothideomycetes</taxon>
        <taxon>Pleosporomycetidae</taxon>
        <taxon>Pleosporales</taxon>
        <taxon>Pleosporineae</taxon>
        <taxon>Pleosporaceae</taxon>
        <taxon>Pyrenophora</taxon>
    </lineage>
</organism>
<dbReference type="OrthoDB" id="775260at2759"/>
<dbReference type="GO" id="GO:0006400">
    <property type="term" value="P:tRNA modification"/>
    <property type="evidence" value="ECO:0007669"/>
    <property type="project" value="TreeGrafter"/>
</dbReference>
<comment type="catalytic activity">
    <reaction evidence="5">
        <text>adenosine(37) in tRNA + dimethylallyl diphosphate = N(6)-dimethylallyladenosine(37) in tRNA + diphosphate</text>
        <dbReference type="Rhea" id="RHEA:26482"/>
        <dbReference type="Rhea" id="RHEA-COMP:10162"/>
        <dbReference type="Rhea" id="RHEA-COMP:10375"/>
        <dbReference type="ChEBI" id="CHEBI:33019"/>
        <dbReference type="ChEBI" id="CHEBI:57623"/>
        <dbReference type="ChEBI" id="CHEBI:74411"/>
        <dbReference type="ChEBI" id="CHEBI:74415"/>
        <dbReference type="EC" id="2.5.1.75"/>
    </reaction>
</comment>
<dbReference type="PANTHER" id="PTHR11088">
    <property type="entry name" value="TRNA DIMETHYLALLYLTRANSFERASE"/>
    <property type="match status" value="1"/>
</dbReference>
<keyword evidence="2 6" id="KW-0808">Transferase</keyword>
<dbReference type="GO" id="GO:0052381">
    <property type="term" value="F:tRNA dimethylallyltransferase activity"/>
    <property type="evidence" value="ECO:0007669"/>
    <property type="project" value="UniProtKB-EC"/>
</dbReference>
<dbReference type="Proteomes" id="UP000265663">
    <property type="component" value="Unassembled WGS sequence"/>
</dbReference>
<evidence type="ECO:0000256" key="2">
    <source>
        <dbReference type="ARBA" id="ARBA00022679"/>
    </source>
</evidence>
<sequence length="511" mass="57225">MLAHPASRIPTFSAAARSHLQIHRCMLHFTRKFSICRMTKLPLKPLITIVGATGTGKSDLAVAIARKFNGEIINGDAMQLYRGLPIITNKITPEEAQGVPHHLLGCIGFEEETWTVGKFVGEALGVIDKIRSRGKLPILVGGTHYYTQSLLFQDALSDEPALNLDENSETFPVLEEPTDVLLAKLKEVDPAMADRWHPNERRKIQRSLEIYLRTGKPASQLYSEQRLRREGYLSEGDDTAAGDKSTLRFKTLVFWVHANKDVLQQRLNERVDKMIIKGLLSEVQELSSFAKRQHLETGIPLDLTRGIWVSIGYKEFLDYQEAQSSDASRSEPEIEKLKIAAIEKTQAATRQYASRQIKWIRIKLLNALFNAGEKRHTFLLDGSDLESWEADVIAPATEVTEKFLAAGQVLPEPSSLSAAAAEMLTPKREYDLGQRPDLWQKKICDTCGTVCITENAWTLHIKSRAHRRAVGMKKKLQNTQEIGGKNGKAAAQADLIGILEDYLGTFSEEQN</sequence>
<dbReference type="GO" id="GO:0005739">
    <property type="term" value="C:mitochondrion"/>
    <property type="evidence" value="ECO:0007669"/>
    <property type="project" value="TreeGrafter"/>
</dbReference>
<dbReference type="NCBIfam" id="TIGR00174">
    <property type="entry name" value="miaA"/>
    <property type="match status" value="1"/>
</dbReference>
<dbReference type="PIRSF" id="PIRSF039110">
    <property type="entry name" value="IPP_transferase"/>
    <property type="match status" value="1"/>
</dbReference>
<dbReference type="InterPro" id="IPR027417">
    <property type="entry name" value="P-loop_NTPase"/>
</dbReference>
<dbReference type="Gene3D" id="3.30.160.60">
    <property type="entry name" value="Classic Zinc Finger"/>
    <property type="match status" value="1"/>
</dbReference>
<dbReference type="InterPro" id="IPR039657">
    <property type="entry name" value="Dimethylallyltransferase"/>
</dbReference>
<evidence type="ECO:0000256" key="5">
    <source>
        <dbReference type="RuleBase" id="RU003783"/>
    </source>
</evidence>
<dbReference type="InterPro" id="IPR036236">
    <property type="entry name" value="Znf_C2H2_sf"/>
</dbReference>